<evidence type="ECO:0000313" key="5">
    <source>
        <dbReference type="EMBL" id="PSC71651.1"/>
    </source>
</evidence>
<dbReference type="EMBL" id="LHPF02000014">
    <property type="protein sequence ID" value="PSC71651.1"/>
    <property type="molecule type" value="Genomic_DNA"/>
</dbReference>
<comment type="subcellular location">
    <subcellularLocation>
        <location evidence="1">Nucleus</location>
    </subcellularLocation>
</comment>
<gene>
    <name evidence="5" type="ORF">C2E20_5009</name>
</gene>
<evidence type="ECO:0000313" key="6">
    <source>
        <dbReference type="Proteomes" id="UP000239649"/>
    </source>
</evidence>
<name>A0A2P6VC71_9CHLO</name>
<accession>A0A2P6VC71</accession>
<dbReference type="GO" id="GO:0000122">
    <property type="term" value="P:negative regulation of transcription by RNA polymerase II"/>
    <property type="evidence" value="ECO:0007669"/>
    <property type="project" value="InterPro"/>
</dbReference>
<organism evidence="5 6">
    <name type="scientific">Micractinium conductrix</name>
    <dbReference type="NCBI Taxonomy" id="554055"/>
    <lineage>
        <taxon>Eukaryota</taxon>
        <taxon>Viridiplantae</taxon>
        <taxon>Chlorophyta</taxon>
        <taxon>core chlorophytes</taxon>
        <taxon>Trebouxiophyceae</taxon>
        <taxon>Chlorellales</taxon>
        <taxon>Chlorellaceae</taxon>
        <taxon>Chlorella clade</taxon>
        <taxon>Micractinium</taxon>
    </lineage>
</organism>
<proteinExistence type="predicted"/>
<dbReference type="GO" id="GO:0016251">
    <property type="term" value="F:RNA polymerase II general transcription initiation factor activity"/>
    <property type="evidence" value="ECO:0007669"/>
    <property type="project" value="TreeGrafter"/>
</dbReference>
<dbReference type="InterPro" id="IPR003958">
    <property type="entry name" value="CBFA_NFYB_domain"/>
</dbReference>
<dbReference type="AlphaFoldDB" id="A0A2P6VC71"/>
<sequence>MDDLGLPRSGLQKAAKALVPGDMRIAGDAQELLVHACNAFVHVLSTQANAISEREKRSTISPEHVVNALEELEFGEQYVAAVRAAWDEWKVDNKEHQQQKLEHKKSGRAKGSGLTQQQLIELQHKLFEEARAATLSGPPPSLTLDVAHPAVQQQQPEAQQQAEEQQPEEEEEEQQQQQQVEQAGDGSAAAAAVPTLAAAAAPVPAAAPAAAVQEAAPAAAAGEDEDGSGESLDDVSDVDSELVG</sequence>
<feature type="compositionally biased region" description="Acidic residues" evidence="3">
    <location>
        <begin position="222"/>
        <end position="244"/>
    </location>
</feature>
<dbReference type="STRING" id="554055.A0A2P6VC71"/>
<evidence type="ECO:0000259" key="4">
    <source>
        <dbReference type="Pfam" id="PF00808"/>
    </source>
</evidence>
<feature type="domain" description="Transcription factor CBF/NF-Y/archaeal histone" evidence="4">
    <location>
        <begin position="6"/>
        <end position="69"/>
    </location>
</feature>
<feature type="region of interest" description="Disordered" evidence="3">
    <location>
        <begin position="150"/>
        <end position="244"/>
    </location>
</feature>
<evidence type="ECO:0000256" key="2">
    <source>
        <dbReference type="ARBA" id="ARBA00023242"/>
    </source>
</evidence>
<dbReference type="GO" id="GO:0051123">
    <property type="term" value="P:RNA polymerase II preinitiation complex assembly"/>
    <property type="evidence" value="ECO:0007669"/>
    <property type="project" value="TreeGrafter"/>
</dbReference>
<dbReference type="SUPFAM" id="SSF47113">
    <property type="entry name" value="Histone-fold"/>
    <property type="match status" value="1"/>
</dbReference>
<evidence type="ECO:0000256" key="3">
    <source>
        <dbReference type="SAM" id="MobiDB-lite"/>
    </source>
</evidence>
<feature type="compositionally biased region" description="Low complexity" evidence="3">
    <location>
        <begin position="150"/>
        <end position="164"/>
    </location>
</feature>
<dbReference type="InterPro" id="IPR009072">
    <property type="entry name" value="Histone-fold"/>
</dbReference>
<dbReference type="Gene3D" id="1.10.20.10">
    <property type="entry name" value="Histone, subunit A"/>
    <property type="match status" value="1"/>
</dbReference>
<dbReference type="PANTHER" id="PTHR46138">
    <property type="entry name" value="PROTEIN DR1"/>
    <property type="match status" value="1"/>
</dbReference>
<feature type="compositionally biased region" description="Low complexity" evidence="3">
    <location>
        <begin position="175"/>
        <end position="221"/>
    </location>
</feature>
<dbReference type="GO" id="GO:0046982">
    <property type="term" value="F:protein heterodimerization activity"/>
    <property type="evidence" value="ECO:0007669"/>
    <property type="project" value="InterPro"/>
</dbReference>
<dbReference type="GO" id="GO:0017025">
    <property type="term" value="F:TBP-class protein binding"/>
    <property type="evidence" value="ECO:0007669"/>
    <property type="project" value="TreeGrafter"/>
</dbReference>
<dbReference type="GO" id="GO:0017054">
    <property type="term" value="C:negative cofactor 2 complex"/>
    <property type="evidence" value="ECO:0007669"/>
    <property type="project" value="InterPro"/>
</dbReference>
<feature type="compositionally biased region" description="Acidic residues" evidence="3">
    <location>
        <begin position="165"/>
        <end position="174"/>
    </location>
</feature>
<dbReference type="CDD" id="cd22905">
    <property type="entry name" value="HFD_Dr1"/>
    <property type="match status" value="1"/>
</dbReference>
<dbReference type="Proteomes" id="UP000239649">
    <property type="component" value="Unassembled WGS sequence"/>
</dbReference>
<comment type="caution">
    <text evidence="5">The sequence shown here is derived from an EMBL/GenBank/DDBJ whole genome shotgun (WGS) entry which is preliminary data.</text>
</comment>
<reference evidence="5 6" key="1">
    <citation type="journal article" date="2018" name="Plant J.">
        <title>Genome sequences of Chlorella sorokiniana UTEX 1602 and Micractinium conductrix SAG 241.80: implications to maltose excretion by a green alga.</title>
        <authorList>
            <person name="Arriola M.B."/>
            <person name="Velmurugan N."/>
            <person name="Zhang Y."/>
            <person name="Plunkett M.H."/>
            <person name="Hondzo H."/>
            <person name="Barney B.M."/>
        </authorList>
    </citation>
    <scope>NUCLEOTIDE SEQUENCE [LARGE SCALE GENOMIC DNA]</scope>
    <source>
        <strain evidence="5 6">SAG 241.80</strain>
    </source>
</reference>
<evidence type="ECO:0000256" key="1">
    <source>
        <dbReference type="ARBA" id="ARBA00004123"/>
    </source>
</evidence>
<keyword evidence="2" id="KW-0539">Nucleus</keyword>
<keyword evidence="6" id="KW-1185">Reference proteome</keyword>
<dbReference type="PANTHER" id="PTHR46138:SF1">
    <property type="entry name" value="PROTEIN DR1"/>
    <property type="match status" value="1"/>
</dbReference>
<dbReference type="InterPro" id="IPR042225">
    <property type="entry name" value="Ncb2"/>
</dbReference>
<dbReference type="Pfam" id="PF00808">
    <property type="entry name" value="CBFD_NFYB_HMF"/>
    <property type="match status" value="1"/>
</dbReference>
<dbReference type="OrthoDB" id="601405at2759"/>
<protein>
    <submittedName>
        <fullName evidence="5">Dr1-like protein</fullName>
    </submittedName>
</protein>